<keyword evidence="4" id="KW-0813">Transport</keyword>
<dbReference type="AlphaFoldDB" id="A0A7R8XB57"/>
<dbReference type="InterPro" id="IPR038081">
    <property type="entry name" value="CalX-like_sf"/>
</dbReference>
<dbReference type="GO" id="GO:0016020">
    <property type="term" value="C:membrane"/>
    <property type="evidence" value="ECO:0007669"/>
    <property type="project" value="InterPro"/>
</dbReference>
<feature type="domain" description="Calx-beta" evidence="5">
    <location>
        <begin position="359"/>
        <end position="446"/>
    </location>
</feature>
<proteinExistence type="predicted"/>
<dbReference type="EMBL" id="CAJPEV010001194">
    <property type="protein sequence ID" value="CAG0891291.1"/>
    <property type="molecule type" value="Genomic_DNA"/>
</dbReference>
<evidence type="ECO:0000256" key="3">
    <source>
        <dbReference type="ARBA" id="ARBA00022837"/>
    </source>
</evidence>
<sequence length="672" mass="75221">MGSNTQLNQTCNLRWPVVSFKYIAINITESDSHVDLVLERRGYLGPTSTAALEAEGLRADLEEDLTPMKRVQVFFGPGESEAIYRIKINDNLIREGIEDFIVRISWVSQAVIGHPNSSIVYIDDPEDECVLEFSDTSIEVEEDQEEALLWIQRYGDISKPADVSCITQSGGSTEAMALSDLDYEPRNTSDRILFIENQREAPCRVAIVDDEKYEEKEAFHVTLSNSSGCRIGTRTTSKVFIKPDLRDVPRFSFEKELYEVEEGMSSVEIMVKREGPDLSQKAQVVVMSQPAVESAAKVGEDYIEVEEKLVFREGEDRRSVTLTLLDDAGRPSVEGREVLHLVLRSPLGGLLGRFPSTTLAIEDTRQDAPVFSFVSPALRVEEDSSEVSAVVFRQGDLNTEASVMCFSIPGSAQHPLDYLPVHSILHFRSVDDPIYEGKEEFLLALKSPKGGSVGTRNTTILTIEDPEDRPRVSFGESQFLVVEPLEEEKERWVEVDIFRSGDLTQVLRAKVHSKDGNARAGFDYTSIFQELEFSPGQSRKTVKIQILRDSLKEEREDFRLHLASASQESEEVTIYIQDALDPDEVAFPSAPLLVSLKDYDLVGHLGMDTHVPPPGYPLVCITPCDPRHPNHRQTGTLCSREGINDSLTEFRWKVGHNGGSLRDILDPLPIAR</sequence>
<dbReference type="EMBL" id="LR900711">
    <property type="protein sequence ID" value="CAD7246641.1"/>
    <property type="molecule type" value="Genomic_DNA"/>
</dbReference>
<reference evidence="6" key="1">
    <citation type="submission" date="2020-11" db="EMBL/GenBank/DDBJ databases">
        <authorList>
            <person name="Tran Van P."/>
        </authorList>
    </citation>
    <scope>NUCLEOTIDE SEQUENCE</scope>
</reference>
<dbReference type="SUPFAM" id="SSF141072">
    <property type="entry name" value="CalX-like"/>
    <property type="match status" value="5"/>
</dbReference>
<keyword evidence="4" id="KW-0406">Ion transport</keyword>
<organism evidence="6">
    <name type="scientific">Darwinula stevensoni</name>
    <dbReference type="NCBI Taxonomy" id="69355"/>
    <lineage>
        <taxon>Eukaryota</taxon>
        <taxon>Metazoa</taxon>
        <taxon>Ecdysozoa</taxon>
        <taxon>Arthropoda</taxon>
        <taxon>Crustacea</taxon>
        <taxon>Oligostraca</taxon>
        <taxon>Ostracoda</taxon>
        <taxon>Podocopa</taxon>
        <taxon>Podocopida</taxon>
        <taxon>Darwinulocopina</taxon>
        <taxon>Darwinuloidea</taxon>
        <taxon>Darwinulidae</taxon>
        <taxon>Darwinula</taxon>
    </lineage>
</organism>
<dbReference type="Pfam" id="PF03160">
    <property type="entry name" value="Calx-beta"/>
    <property type="match status" value="3"/>
</dbReference>
<keyword evidence="2" id="KW-0677">Repeat</keyword>
<name>A0A7R8XB57_9CRUS</name>
<feature type="domain" description="Calx-beta" evidence="5">
    <location>
        <begin position="8"/>
        <end position="105"/>
    </location>
</feature>
<evidence type="ECO:0000313" key="6">
    <source>
        <dbReference type="EMBL" id="CAD7246641.1"/>
    </source>
</evidence>
<keyword evidence="1" id="KW-0732">Signal</keyword>
<dbReference type="Gene3D" id="2.60.40.2030">
    <property type="match status" value="5"/>
</dbReference>
<dbReference type="PANTHER" id="PTHR11878:SF65">
    <property type="entry name" value="NA_CA-EXCHANGE PROTEIN, ISOFORM G"/>
    <property type="match status" value="1"/>
</dbReference>
<dbReference type="Proteomes" id="UP000677054">
    <property type="component" value="Unassembled WGS sequence"/>
</dbReference>
<dbReference type="InterPro" id="IPR051171">
    <property type="entry name" value="CaCA"/>
</dbReference>
<evidence type="ECO:0000256" key="4">
    <source>
        <dbReference type="ARBA" id="ARBA00023065"/>
    </source>
</evidence>
<keyword evidence="7" id="KW-1185">Reference proteome</keyword>
<evidence type="ECO:0000256" key="2">
    <source>
        <dbReference type="ARBA" id="ARBA00022737"/>
    </source>
</evidence>
<dbReference type="PANTHER" id="PTHR11878">
    <property type="entry name" value="SODIUM/CALCIUM EXCHANGER"/>
    <property type="match status" value="1"/>
</dbReference>
<dbReference type="InterPro" id="IPR003644">
    <property type="entry name" value="Calx_beta"/>
</dbReference>
<evidence type="ECO:0000259" key="5">
    <source>
        <dbReference type="SMART" id="SM00237"/>
    </source>
</evidence>
<dbReference type="GO" id="GO:0030001">
    <property type="term" value="P:metal ion transport"/>
    <property type="evidence" value="ECO:0007669"/>
    <property type="project" value="TreeGrafter"/>
</dbReference>
<evidence type="ECO:0000256" key="1">
    <source>
        <dbReference type="ARBA" id="ARBA00022729"/>
    </source>
</evidence>
<feature type="domain" description="Calx-beta" evidence="5">
    <location>
        <begin position="118"/>
        <end position="224"/>
    </location>
</feature>
<feature type="domain" description="Calx-beta" evidence="5">
    <location>
        <begin position="459"/>
        <end position="563"/>
    </location>
</feature>
<accession>A0A7R8XB57</accession>
<gene>
    <name evidence="6" type="ORF">DSTB1V02_LOCUS6488</name>
</gene>
<dbReference type="OrthoDB" id="430044at2759"/>
<dbReference type="GO" id="GO:0007154">
    <property type="term" value="P:cell communication"/>
    <property type="evidence" value="ECO:0007669"/>
    <property type="project" value="InterPro"/>
</dbReference>
<protein>
    <recommendedName>
        <fullName evidence="5">Calx-beta domain-containing protein</fullName>
    </recommendedName>
</protein>
<feature type="domain" description="Calx-beta" evidence="5">
    <location>
        <begin position="238"/>
        <end position="342"/>
    </location>
</feature>
<evidence type="ECO:0000313" key="7">
    <source>
        <dbReference type="Proteomes" id="UP000677054"/>
    </source>
</evidence>
<dbReference type="SMART" id="SM00237">
    <property type="entry name" value="Calx_beta"/>
    <property type="match status" value="5"/>
</dbReference>
<keyword evidence="3" id="KW-0106">Calcium</keyword>